<dbReference type="Proteomes" id="UP000279284">
    <property type="component" value="Chromosome"/>
</dbReference>
<dbReference type="OrthoDB" id="8607388at2"/>
<evidence type="ECO:0000313" key="2">
    <source>
        <dbReference type="EMBL" id="VEF03227.1"/>
    </source>
</evidence>
<keyword evidence="3" id="KW-1185">Reference proteome</keyword>
<keyword evidence="1" id="KW-0472">Membrane</keyword>
<gene>
    <name evidence="2" type="ORF">NCTC10296_02211</name>
</gene>
<keyword evidence="1" id="KW-0812">Transmembrane</keyword>
<sequence length="130" mass="14337">MGIKQEITGIKAIFGQGIHLLLLRLRVLRLDVEEQAAGVLKIFAMIMAAAVCCLIGLTALLFGLNTVLSDEAKIWTFFGTAGVALLLVLCLILQIPSIWRSGSEKVSQTFQDMQEDLAYLNDKTERGRKE</sequence>
<dbReference type="AlphaFoldDB" id="A0A448DAY3"/>
<protein>
    <submittedName>
        <fullName evidence="2">Predicted membrane protein</fullName>
    </submittedName>
</protein>
<accession>A0A448DAY3</accession>
<evidence type="ECO:0000256" key="1">
    <source>
        <dbReference type="SAM" id="Phobius"/>
    </source>
</evidence>
<feature type="transmembrane region" description="Helical" evidence="1">
    <location>
        <begin position="39"/>
        <end position="62"/>
    </location>
</feature>
<dbReference type="KEGG" id="nci:NCTC10296_02211"/>
<dbReference type="STRING" id="493.BWD07_07345"/>
<feature type="transmembrane region" description="Helical" evidence="1">
    <location>
        <begin position="74"/>
        <end position="95"/>
    </location>
</feature>
<dbReference type="RefSeq" id="WP_085416706.1">
    <property type="nucleotide sequence ID" value="NZ_CAUJPY010000017.1"/>
</dbReference>
<reference evidence="2 3" key="1">
    <citation type="submission" date="2018-12" db="EMBL/GenBank/DDBJ databases">
        <authorList>
            <consortium name="Pathogen Informatics"/>
        </authorList>
    </citation>
    <scope>NUCLEOTIDE SEQUENCE [LARGE SCALE GENOMIC DNA]</scope>
    <source>
        <strain evidence="2 3">NCTC10296</strain>
    </source>
</reference>
<evidence type="ECO:0000313" key="3">
    <source>
        <dbReference type="Proteomes" id="UP000279284"/>
    </source>
</evidence>
<proteinExistence type="predicted"/>
<dbReference type="EMBL" id="LR134313">
    <property type="protein sequence ID" value="VEF03227.1"/>
    <property type="molecule type" value="Genomic_DNA"/>
</dbReference>
<dbReference type="InterPro" id="IPR009937">
    <property type="entry name" value="Phage_holin_3_6"/>
</dbReference>
<dbReference type="Pfam" id="PF07332">
    <property type="entry name" value="Phage_holin_3_6"/>
    <property type="match status" value="1"/>
</dbReference>
<keyword evidence="1" id="KW-1133">Transmembrane helix</keyword>
<name>A0A448DAY3_9NEIS</name>
<organism evidence="2 3">
    <name type="scientific">Neisseria canis</name>
    <dbReference type="NCBI Taxonomy" id="493"/>
    <lineage>
        <taxon>Bacteria</taxon>
        <taxon>Pseudomonadati</taxon>
        <taxon>Pseudomonadota</taxon>
        <taxon>Betaproteobacteria</taxon>
        <taxon>Neisseriales</taxon>
        <taxon>Neisseriaceae</taxon>
        <taxon>Neisseria</taxon>
    </lineage>
</organism>